<dbReference type="GO" id="GO:0002949">
    <property type="term" value="P:tRNA threonylcarbamoyladenosine modification"/>
    <property type="evidence" value="ECO:0007669"/>
    <property type="project" value="InterPro"/>
</dbReference>
<keyword evidence="8" id="KW-0067">ATP-binding</keyword>
<evidence type="ECO:0000256" key="12">
    <source>
        <dbReference type="SAM" id="MobiDB-lite"/>
    </source>
</evidence>
<dbReference type="PANTHER" id="PTHR33540:SF2">
    <property type="entry name" value="TRNA THREONYLCARBAMOYLADENOSINE BIOSYNTHESIS PROTEIN TSAE"/>
    <property type="match status" value="1"/>
</dbReference>
<dbReference type="EMBL" id="PKGU01000002">
    <property type="protein sequence ID" value="PKZ15501.1"/>
    <property type="molecule type" value="Genomic_DNA"/>
</dbReference>
<evidence type="ECO:0000256" key="4">
    <source>
        <dbReference type="ARBA" id="ARBA00022490"/>
    </source>
</evidence>
<evidence type="ECO:0000256" key="5">
    <source>
        <dbReference type="ARBA" id="ARBA00022694"/>
    </source>
</evidence>
<dbReference type="Proteomes" id="UP000242263">
    <property type="component" value="Unassembled WGS sequence"/>
</dbReference>
<organism evidence="13 14">
    <name type="scientific">Alloscardovia omnicolens</name>
    <dbReference type="NCBI Taxonomy" id="419015"/>
    <lineage>
        <taxon>Bacteria</taxon>
        <taxon>Bacillati</taxon>
        <taxon>Actinomycetota</taxon>
        <taxon>Actinomycetes</taxon>
        <taxon>Bifidobacteriales</taxon>
        <taxon>Bifidobacteriaceae</taxon>
        <taxon>Alloscardovia</taxon>
    </lineage>
</organism>
<keyword evidence="13" id="KW-0808">Transferase</keyword>
<dbReference type="GO" id="GO:0046872">
    <property type="term" value="F:metal ion binding"/>
    <property type="evidence" value="ECO:0007669"/>
    <property type="project" value="UniProtKB-KW"/>
</dbReference>
<name>A0A2I1M5U7_9BIFI</name>
<evidence type="ECO:0000256" key="2">
    <source>
        <dbReference type="ARBA" id="ARBA00007599"/>
    </source>
</evidence>
<evidence type="ECO:0000256" key="6">
    <source>
        <dbReference type="ARBA" id="ARBA00022723"/>
    </source>
</evidence>
<keyword evidence="5" id="KW-0819">tRNA processing</keyword>
<dbReference type="AlphaFoldDB" id="A0A2I1M5U7"/>
<evidence type="ECO:0000256" key="1">
    <source>
        <dbReference type="ARBA" id="ARBA00004496"/>
    </source>
</evidence>
<reference evidence="13 14" key="1">
    <citation type="submission" date="2017-12" db="EMBL/GenBank/DDBJ databases">
        <title>Phylogenetic diversity of female urinary microbiome.</title>
        <authorList>
            <person name="Thomas-White K."/>
            <person name="Wolfe A.J."/>
        </authorList>
    </citation>
    <scope>NUCLEOTIDE SEQUENCE [LARGE SCALE GENOMIC DNA]</scope>
    <source>
        <strain evidence="13 14">UMB0064</strain>
    </source>
</reference>
<keyword evidence="7" id="KW-0547">Nucleotide-binding</keyword>
<dbReference type="GO" id="GO:0005524">
    <property type="term" value="F:ATP binding"/>
    <property type="evidence" value="ECO:0007669"/>
    <property type="project" value="UniProtKB-KW"/>
</dbReference>
<comment type="similarity">
    <text evidence="2">Belongs to the TsaE family.</text>
</comment>
<protein>
    <recommendedName>
        <fullName evidence="3">tRNA threonylcarbamoyladenosine biosynthesis protein TsaE</fullName>
    </recommendedName>
    <alternativeName>
        <fullName evidence="11">t(6)A37 threonylcarbamoyladenosine biosynthesis protein TsaE</fullName>
    </alternativeName>
</protein>
<evidence type="ECO:0000256" key="7">
    <source>
        <dbReference type="ARBA" id="ARBA00022741"/>
    </source>
</evidence>
<keyword evidence="4" id="KW-0963">Cytoplasm</keyword>
<evidence type="ECO:0000256" key="3">
    <source>
        <dbReference type="ARBA" id="ARBA00019010"/>
    </source>
</evidence>
<dbReference type="GO" id="GO:0016740">
    <property type="term" value="F:transferase activity"/>
    <property type="evidence" value="ECO:0007669"/>
    <property type="project" value="UniProtKB-KW"/>
</dbReference>
<evidence type="ECO:0000313" key="13">
    <source>
        <dbReference type="EMBL" id="PKZ15501.1"/>
    </source>
</evidence>
<comment type="subcellular location">
    <subcellularLocation>
        <location evidence="1">Cytoplasm</location>
    </subcellularLocation>
</comment>
<evidence type="ECO:0000313" key="14">
    <source>
        <dbReference type="Proteomes" id="UP000242263"/>
    </source>
</evidence>
<keyword evidence="9" id="KW-0460">Magnesium</keyword>
<evidence type="ECO:0000256" key="11">
    <source>
        <dbReference type="ARBA" id="ARBA00032441"/>
    </source>
</evidence>
<dbReference type="InterPro" id="IPR003442">
    <property type="entry name" value="T6A_TsaE"/>
</dbReference>
<sequence>MYNNTWHSDCRGNEFVSEQIIVHAATADDMRGLGENIARHLQGGEVIVLSGPLGAGKTTLSQGIGRGLSITEPVVSPTFTIARELRGTFSNGQSAHLVHVDAYRLPGSDNDDALSDPQHAASAAVNRLLDELESLGLDEILEEPDDNTVILMEWGSMMASVLAPERLEILIDRSVERSAVGSGVQRDTELTSEGTRTITLNAVGAIWQSRLEVIASMMKAEDVAESSANRGAEYVAESSAEHTVDYKAEDYKAEGEEE</sequence>
<dbReference type="Pfam" id="PF02367">
    <property type="entry name" value="TsaE"/>
    <property type="match status" value="1"/>
</dbReference>
<feature type="region of interest" description="Disordered" evidence="12">
    <location>
        <begin position="228"/>
        <end position="258"/>
    </location>
</feature>
<feature type="compositionally biased region" description="Basic and acidic residues" evidence="12">
    <location>
        <begin position="239"/>
        <end position="258"/>
    </location>
</feature>
<dbReference type="Gene3D" id="3.40.50.300">
    <property type="entry name" value="P-loop containing nucleotide triphosphate hydrolases"/>
    <property type="match status" value="1"/>
</dbReference>
<evidence type="ECO:0000256" key="8">
    <source>
        <dbReference type="ARBA" id="ARBA00022840"/>
    </source>
</evidence>
<proteinExistence type="inferred from homology"/>
<accession>A0A2I1M5U7</accession>
<dbReference type="GO" id="GO:0005737">
    <property type="term" value="C:cytoplasm"/>
    <property type="evidence" value="ECO:0007669"/>
    <property type="project" value="UniProtKB-SubCell"/>
</dbReference>
<evidence type="ECO:0000256" key="10">
    <source>
        <dbReference type="ARBA" id="ARBA00024908"/>
    </source>
</evidence>
<dbReference type="PANTHER" id="PTHR33540">
    <property type="entry name" value="TRNA THREONYLCARBAMOYLADENOSINE BIOSYNTHESIS PROTEIN TSAE"/>
    <property type="match status" value="1"/>
</dbReference>
<dbReference type="SUPFAM" id="SSF52540">
    <property type="entry name" value="P-loop containing nucleoside triphosphate hydrolases"/>
    <property type="match status" value="1"/>
</dbReference>
<evidence type="ECO:0000256" key="9">
    <source>
        <dbReference type="ARBA" id="ARBA00022842"/>
    </source>
</evidence>
<comment type="function">
    <text evidence="10">Required for the formation of a threonylcarbamoyl group on adenosine at position 37 (t(6)A37) in tRNAs that read codons beginning with adenine. Is involved in the transfer of the threonylcarbamoyl moiety of threonylcarbamoyl-AMP (TC-AMP) to the N6 group of A37, together with TsaD and TsaB. TsaE seems to play an indirect role in the t(6)A biosynthesis pathway, possibly in regulating the core enzymatic function of TsaD.</text>
</comment>
<dbReference type="InterPro" id="IPR027417">
    <property type="entry name" value="P-loop_NTPase"/>
</dbReference>
<gene>
    <name evidence="13" type="ORF">CYJ32_03795</name>
</gene>
<comment type="caution">
    <text evidence="13">The sequence shown here is derived from an EMBL/GenBank/DDBJ whole genome shotgun (WGS) entry which is preliminary data.</text>
</comment>
<keyword evidence="6" id="KW-0479">Metal-binding</keyword>